<feature type="domain" description="DUF551" evidence="2">
    <location>
        <begin position="56"/>
        <end position="116"/>
    </location>
</feature>
<gene>
    <name evidence="3" type="ORF">F950_02981</name>
</gene>
<organism evidence="3 4">
    <name type="scientific">Acinetobacter soli NIPH 2899</name>
    <dbReference type="NCBI Taxonomy" id="1217677"/>
    <lineage>
        <taxon>Bacteria</taxon>
        <taxon>Pseudomonadati</taxon>
        <taxon>Pseudomonadota</taxon>
        <taxon>Gammaproteobacteria</taxon>
        <taxon>Moraxellales</taxon>
        <taxon>Moraxellaceae</taxon>
        <taxon>Acinetobacter</taxon>
    </lineage>
</organism>
<dbReference type="RefSeq" id="WP_004948430.1">
    <property type="nucleotide sequence ID" value="NZ_KB849643.1"/>
</dbReference>
<dbReference type="Pfam" id="PF04448">
    <property type="entry name" value="DUF551"/>
    <property type="match status" value="1"/>
</dbReference>
<name>A0ABP2U6G9_9GAMM</name>
<protein>
    <recommendedName>
        <fullName evidence="2">DUF551 domain-containing protein</fullName>
    </recommendedName>
</protein>
<accession>A0ABP2U6G9</accession>
<evidence type="ECO:0000313" key="3">
    <source>
        <dbReference type="EMBL" id="ENV60418.1"/>
    </source>
</evidence>
<sequence>MIDLDKQRETVHNAINTLFDIAKVQKAEIDMLNVDIANKQAEINSLKAQFNKIDEGWVSVLVKEPPIDQTVLICWSDSPDVEPEKDYMTVDEDLNHYWANFHKDNPSHWMPLPKPPVKEAEGG</sequence>
<feature type="coiled-coil region" evidence="1">
    <location>
        <begin position="22"/>
        <end position="49"/>
    </location>
</feature>
<dbReference type="InterPro" id="IPR007539">
    <property type="entry name" value="DUF551"/>
</dbReference>
<comment type="caution">
    <text evidence="3">The sequence shown here is derived from an EMBL/GenBank/DDBJ whole genome shotgun (WGS) entry which is preliminary data.</text>
</comment>
<keyword evidence="4" id="KW-1185">Reference proteome</keyword>
<evidence type="ECO:0000256" key="1">
    <source>
        <dbReference type="SAM" id="Coils"/>
    </source>
</evidence>
<dbReference type="Proteomes" id="UP000018433">
    <property type="component" value="Unassembled WGS sequence"/>
</dbReference>
<keyword evidence="1" id="KW-0175">Coiled coil</keyword>
<evidence type="ECO:0000313" key="4">
    <source>
        <dbReference type="Proteomes" id="UP000018433"/>
    </source>
</evidence>
<reference evidence="3 4" key="1">
    <citation type="submission" date="2013-02" db="EMBL/GenBank/DDBJ databases">
        <title>The Genome Sequence of Acinetobacter soli NIPH 2899.</title>
        <authorList>
            <consortium name="The Broad Institute Genome Sequencing Platform"/>
            <consortium name="The Broad Institute Genome Sequencing Center for Infectious Disease"/>
            <person name="Cerqueira G."/>
            <person name="Feldgarden M."/>
            <person name="Courvalin P."/>
            <person name="Perichon B."/>
            <person name="Grillot-Courvalin C."/>
            <person name="Clermont D."/>
            <person name="Rocha E."/>
            <person name="Yoon E.-J."/>
            <person name="Nemec A."/>
            <person name="Walker B."/>
            <person name="Young S.K."/>
            <person name="Zeng Q."/>
            <person name="Gargeya S."/>
            <person name="Fitzgerald M."/>
            <person name="Haas B."/>
            <person name="Abouelleil A."/>
            <person name="Alvarado L."/>
            <person name="Arachchi H.M."/>
            <person name="Berlin A.M."/>
            <person name="Chapman S.B."/>
            <person name="Dewar J."/>
            <person name="Goldberg J."/>
            <person name="Griggs A."/>
            <person name="Gujja S."/>
            <person name="Hansen M."/>
            <person name="Howarth C."/>
            <person name="Imamovic A."/>
            <person name="Larimer J."/>
            <person name="McCowan C."/>
            <person name="Murphy C."/>
            <person name="Neiman D."/>
            <person name="Pearson M."/>
            <person name="Priest M."/>
            <person name="Roberts A."/>
            <person name="Saif S."/>
            <person name="Shea T."/>
            <person name="Sisk P."/>
            <person name="Sykes S."/>
            <person name="Wortman J."/>
            <person name="Nusbaum C."/>
            <person name="Birren B."/>
        </authorList>
    </citation>
    <scope>NUCLEOTIDE SEQUENCE [LARGE SCALE GENOMIC DNA]</scope>
    <source>
        <strain evidence="3 4">NIPH 2899</strain>
    </source>
</reference>
<evidence type="ECO:0000259" key="2">
    <source>
        <dbReference type="Pfam" id="PF04448"/>
    </source>
</evidence>
<dbReference type="EMBL" id="APPV01000011">
    <property type="protein sequence ID" value="ENV60418.1"/>
    <property type="molecule type" value="Genomic_DNA"/>
</dbReference>
<proteinExistence type="predicted"/>